<name>A0A2M6U406_9BRAD</name>
<dbReference type="PANTHER" id="PTHR43436">
    <property type="entry name" value="ARAC-FAMILY TRANSCRIPTIONAL REGULATOR"/>
    <property type="match status" value="1"/>
</dbReference>
<evidence type="ECO:0000256" key="1">
    <source>
        <dbReference type="ARBA" id="ARBA00023015"/>
    </source>
</evidence>
<dbReference type="SMART" id="SM00342">
    <property type="entry name" value="HTH_ARAC"/>
    <property type="match status" value="1"/>
</dbReference>
<protein>
    <submittedName>
        <fullName evidence="4">AraC family transcriptional regulator</fullName>
    </submittedName>
</protein>
<evidence type="ECO:0000256" key="2">
    <source>
        <dbReference type="ARBA" id="ARBA00023163"/>
    </source>
</evidence>
<feature type="domain" description="HTH araC/xylS-type" evidence="3">
    <location>
        <begin position="189"/>
        <end position="276"/>
    </location>
</feature>
<dbReference type="SUPFAM" id="SSF46689">
    <property type="entry name" value="Homeodomain-like"/>
    <property type="match status" value="1"/>
</dbReference>
<dbReference type="InterPro" id="IPR009057">
    <property type="entry name" value="Homeodomain-like_sf"/>
</dbReference>
<keyword evidence="1" id="KW-0805">Transcription regulation</keyword>
<dbReference type="Proteomes" id="UP000228930">
    <property type="component" value="Unassembled WGS sequence"/>
</dbReference>
<reference evidence="4 5" key="1">
    <citation type="submission" date="2015-06" db="EMBL/GenBank/DDBJ databases">
        <title>Comparative genome analysis of nirS-carrying Bradyrhizobium sp. strains.</title>
        <authorList>
            <person name="Ishii S."/>
            <person name="Jang J."/>
            <person name="Nishizawa T."/>
            <person name="Senoo K."/>
        </authorList>
    </citation>
    <scope>NUCLEOTIDE SEQUENCE [LARGE SCALE GENOMIC DNA]</scope>
    <source>
        <strain evidence="4 5">TSA1</strain>
    </source>
</reference>
<dbReference type="RefSeq" id="WP_100181579.1">
    <property type="nucleotide sequence ID" value="NZ_LFJC01000009.1"/>
</dbReference>
<dbReference type="Gene3D" id="1.10.10.60">
    <property type="entry name" value="Homeodomain-like"/>
    <property type="match status" value="1"/>
</dbReference>
<dbReference type="AlphaFoldDB" id="A0A2M6U406"/>
<feature type="non-terminal residue" evidence="4">
    <location>
        <position position="276"/>
    </location>
</feature>
<dbReference type="PANTHER" id="PTHR43436:SF1">
    <property type="entry name" value="TRANSCRIPTIONAL REGULATORY PROTEIN"/>
    <property type="match status" value="1"/>
</dbReference>
<sequence length="276" mass="30158">MNDLLDAVRRYAEHHSDCNGIGTPPITGLTTIRAAAPSALQYAISRPLIALVLQGSKRVTMGSRTYDFGAGESLLIAADVPTVSQITRASPGAPYLSLVLDLDPAVIADLTLDMDGAPDQENVQVHVGPTEIEVADAALRLLRLLDRPSALPILQRQMVREIHYWLLVGRHGARIRGLGVADSHAHRVARAVATIRSDYAQPLRIERLADAAGMSPSSFHEHFRSITSLTPLQFQKQLRLIEARRMMLSEGAMISTAAHAVGYESVQQFTREYGRL</sequence>
<evidence type="ECO:0000313" key="4">
    <source>
        <dbReference type="EMBL" id="PIS99315.1"/>
    </source>
</evidence>
<dbReference type="Pfam" id="PF06719">
    <property type="entry name" value="AraC_N"/>
    <property type="match status" value="1"/>
</dbReference>
<evidence type="ECO:0000313" key="5">
    <source>
        <dbReference type="Proteomes" id="UP000228930"/>
    </source>
</evidence>
<keyword evidence="2" id="KW-0804">Transcription</keyword>
<accession>A0A2M6U406</accession>
<gene>
    <name evidence="4" type="ORF">TSA1_37460</name>
</gene>
<dbReference type="GO" id="GO:0043565">
    <property type="term" value="F:sequence-specific DNA binding"/>
    <property type="evidence" value="ECO:0007669"/>
    <property type="project" value="InterPro"/>
</dbReference>
<dbReference type="EMBL" id="LFJC01000009">
    <property type="protein sequence ID" value="PIS99315.1"/>
    <property type="molecule type" value="Genomic_DNA"/>
</dbReference>
<dbReference type="PROSITE" id="PS01124">
    <property type="entry name" value="HTH_ARAC_FAMILY_2"/>
    <property type="match status" value="1"/>
</dbReference>
<dbReference type="Pfam" id="PF12833">
    <property type="entry name" value="HTH_18"/>
    <property type="match status" value="1"/>
</dbReference>
<dbReference type="GO" id="GO:0003700">
    <property type="term" value="F:DNA-binding transcription factor activity"/>
    <property type="evidence" value="ECO:0007669"/>
    <property type="project" value="InterPro"/>
</dbReference>
<organism evidence="4 5">
    <name type="scientific">Bradyrhizobium nitroreducens</name>
    <dbReference type="NCBI Taxonomy" id="709803"/>
    <lineage>
        <taxon>Bacteria</taxon>
        <taxon>Pseudomonadati</taxon>
        <taxon>Pseudomonadota</taxon>
        <taxon>Alphaproteobacteria</taxon>
        <taxon>Hyphomicrobiales</taxon>
        <taxon>Nitrobacteraceae</taxon>
        <taxon>Bradyrhizobium</taxon>
    </lineage>
</organism>
<evidence type="ECO:0000259" key="3">
    <source>
        <dbReference type="PROSITE" id="PS01124"/>
    </source>
</evidence>
<dbReference type="InterPro" id="IPR009594">
    <property type="entry name" value="Tscrpt_reg_HTH_AraC_N"/>
</dbReference>
<comment type="caution">
    <text evidence="4">The sequence shown here is derived from an EMBL/GenBank/DDBJ whole genome shotgun (WGS) entry which is preliminary data.</text>
</comment>
<proteinExistence type="predicted"/>
<dbReference type="InterPro" id="IPR018060">
    <property type="entry name" value="HTH_AraC"/>
</dbReference>
<keyword evidence="5" id="KW-1185">Reference proteome</keyword>